<dbReference type="SUPFAM" id="SSF54211">
    <property type="entry name" value="Ribosomal protein S5 domain 2-like"/>
    <property type="match status" value="1"/>
</dbReference>
<dbReference type="GO" id="GO:0004335">
    <property type="term" value="F:galactokinase activity"/>
    <property type="evidence" value="ECO:0007669"/>
    <property type="project" value="TreeGrafter"/>
</dbReference>
<proteinExistence type="predicted"/>
<dbReference type="AlphaFoldDB" id="A0AA35V0Y9"/>
<evidence type="ECO:0000256" key="2">
    <source>
        <dbReference type="ARBA" id="ARBA00022840"/>
    </source>
</evidence>
<name>A0AA35V0Y9_LACSI</name>
<sequence>MDQSQQEKERERAGLSPPGCFPRFLSRTHGAVCTGAGSVPSPFPYPTPSDLIDGIPFHLVLLLHSCTDVIDTDVVKRVLPFVVSVLQTYSKGNIDNKVSSVVPKGKGVSSSATVEVATMSAIANAHGLNISPRELALLCQKDNGARRLCDAKVLGFQLERASGRDISIPEWYTNAQNELGFRTGSPQSSDDANNNFSFF</sequence>
<protein>
    <recommendedName>
        <fullName evidence="3">GHMP kinase N-terminal domain-containing protein</fullName>
    </recommendedName>
</protein>
<accession>A0AA35V0Y9</accession>
<keyword evidence="2" id="KW-0067">ATP-binding</keyword>
<evidence type="ECO:0000313" key="4">
    <source>
        <dbReference type="EMBL" id="CAI9264711.1"/>
    </source>
</evidence>
<dbReference type="EMBL" id="OX465086">
    <property type="protein sequence ID" value="CAI9264711.1"/>
    <property type="molecule type" value="Genomic_DNA"/>
</dbReference>
<keyword evidence="1" id="KW-0547">Nucleotide-binding</keyword>
<organism evidence="4 5">
    <name type="scientific">Lactuca saligna</name>
    <name type="common">Willowleaf lettuce</name>
    <dbReference type="NCBI Taxonomy" id="75948"/>
    <lineage>
        <taxon>Eukaryota</taxon>
        <taxon>Viridiplantae</taxon>
        <taxon>Streptophyta</taxon>
        <taxon>Embryophyta</taxon>
        <taxon>Tracheophyta</taxon>
        <taxon>Spermatophyta</taxon>
        <taxon>Magnoliopsida</taxon>
        <taxon>eudicotyledons</taxon>
        <taxon>Gunneridae</taxon>
        <taxon>Pentapetalae</taxon>
        <taxon>asterids</taxon>
        <taxon>campanulids</taxon>
        <taxon>Asterales</taxon>
        <taxon>Asteraceae</taxon>
        <taxon>Cichorioideae</taxon>
        <taxon>Cichorieae</taxon>
        <taxon>Lactucinae</taxon>
        <taxon>Lactuca</taxon>
    </lineage>
</organism>
<dbReference type="PANTHER" id="PTHR10457:SF35">
    <property type="entry name" value="L-ARABINOKINASE"/>
    <property type="match status" value="1"/>
</dbReference>
<dbReference type="InterPro" id="IPR014721">
    <property type="entry name" value="Ribsml_uS5_D2-typ_fold_subgr"/>
</dbReference>
<dbReference type="Proteomes" id="UP001177003">
    <property type="component" value="Chromosome 0"/>
</dbReference>
<evidence type="ECO:0000256" key="1">
    <source>
        <dbReference type="ARBA" id="ARBA00022741"/>
    </source>
</evidence>
<dbReference type="GO" id="GO:0005524">
    <property type="term" value="F:ATP binding"/>
    <property type="evidence" value="ECO:0007669"/>
    <property type="project" value="UniProtKB-KW"/>
</dbReference>
<keyword evidence="5" id="KW-1185">Reference proteome</keyword>
<evidence type="ECO:0000259" key="3">
    <source>
        <dbReference type="Pfam" id="PF00288"/>
    </source>
</evidence>
<dbReference type="PANTHER" id="PTHR10457">
    <property type="entry name" value="MEVALONATE KINASE/GALACTOKINASE"/>
    <property type="match status" value="1"/>
</dbReference>
<reference evidence="4" key="1">
    <citation type="submission" date="2023-04" db="EMBL/GenBank/DDBJ databases">
        <authorList>
            <person name="Vijverberg K."/>
            <person name="Xiong W."/>
            <person name="Schranz E."/>
        </authorList>
    </citation>
    <scope>NUCLEOTIDE SEQUENCE</scope>
</reference>
<dbReference type="InterPro" id="IPR006204">
    <property type="entry name" value="GHMP_kinase_N_dom"/>
</dbReference>
<dbReference type="GO" id="GO:0009702">
    <property type="term" value="F:L-arabinokinase activity"/>
    <property type="evidence" value="ECO:0007669"/>
    <property type="project" value="TreeGrafter"/>
</dbReference>
<dbReference type="InterPro" id="IPR020568">
    <property type="entry name" value="Ribosomal_Su5_D2-typ_SF"/>
</dbReference>
<evidence type="ECO:0000313" key="5">
    <source>
        <dbReference type="Proteomes" id="UP001177003"/>
    </source>
</evidence>
<dbReference type="Gene3D" id="3.30.230.10">
    <property type="match status" value="1"/>
</dbReference>
<dbReference type="Pfam" id="PF00288">
    <property type="entry name" value="GHMP_kinases_N"/>
    <property type="match status" value="1"/>
</dbReference>
<feature type="domain" description="GHMP kinase N-terminal" evidence="3">
    <location>
        <begin position="85"/>
        <end position="141"/>
    </location>
</feature>
<dbReference type="GO" id="GO:0005829">
    <property type="term" value="C:cytosol"/>
    <property type="evidence" value="ECO:0007669"/>
    <property type="project" value="TreeGrafter"/>
</dbReference>
<dbReference type="GO" id="GO:0006012">
    <property type="term" value="P:galactose metabolic process"/>
    <property type="evidence" value="ECO:0007669"/>
    <property type="project" value="TreeGrafter"/>
</dbReference>
<gene>
    <name evidence="4" type="ORF">LSALG_LOCUS5347</name>
</gene>